<dbReference type="EMBL" id="JADGJH010000549">
    <property type="protein sequence ID" value="KAJ3126627.1"/>
    <property type="molecule type" value="Genomic_DNA"/>
</dbReference>
<evidence type="ECO:0000256" key="1">
    <source>
        <dbReference type="SAM" id="MobiDB-lite"/>
    </source>
</evidence>
<feature type="region of interest" description="Disordered" evidence="1">
    <location>
        <begin position="1"/>
        <end position="50"/>
    </location>
</feature>
<comment type="caution">
    <text evidence="2">The sequence shown here is derived from an EMBL/GenBank/DDBJ whole genome shotgun (WGS) entry which is preliminary data.</text>
</comment>
<organism evidence="2 3">
    <name type="scientific">Physocladia obscura</name>
    <dbReference type="NCBI Taxonomy" id="109957"/>
    <lineage>
        <taxon>Eukaryota</taxon>
        <taxon>Fungi</taxon>
        <taxon>Fungi incertae sedis</taxon>
        <taxon>Chytridiomycota</taxon>
        <taxon>Chytridiomycota incertae sedis</taxon>
        <taxon>Chytridiomycetes</taxon>
        <taxon>Chytridiales</taxon>
        <taxon>Chytriomycetaceae</taxon>
        <taxon>Physocladia</taxon>
    </lineage>
</organism>
<dbReference type="InterPro" id="IPR044688">
    <property type="entry name" value="SCI-1-like"/>
</dbReference>
<keyword evidence="3" id="KW-1185">Reference proteome</keyword>
<reference evidence="2" key="1">
    <citation type="submission" date="2020-05" db="EMBL/GenBank/DDBJ databases">
        <title>Phylogenomic resolution of chytrid fungi.</title>
        <authorList>
            <person name="Stajich J.E."/>
            <person name="Amses K."/>
            <person name="Simmons R."/>
            <person name="Seto K."/>
            <person name="Myers J."/>
            <person name="Bonds A."/>
            <person name="Quandt C.A."/>
            <person name="Barry K."/>
            <person name="Liu P."/>
            <person name="Grigoriev I."/>
            <person name="Longcore J.E."/>
            <person name="James T.Y."/>
        </authorList>
    </citation>
    <scope>NUCLEOTIDE SEQUENCE</scope>
    <source>
        <strain evidence="2">JEL0513</strain>
    </source>
</reference>
<dbReference type="Proteomes" id="UP001211907">
    <property type="component" value="Unassembled WGS sequence"/>
</dbReference>
<accession>A0AAD5T5G2</accession>
<dbReference type="PANTHER" id="PTHR34117">
    <property type="entry name" value="STYLE CELL-CYCLE INHIBITOR 1"/>
    <property type="match status" value="1"/>
</dbReference>
<name>A0AAD5T5G2_9FUNG</name>
<sequence length="322" mass="37500">MGKRNDNESDNDNIERKHKHKSKKTKKDKKLSKDFDSEDSDSPVVSNPITSDHFYEKSAEFIVWLREKKKLFLSNLLSEESHELFSKFVKKWNRGSLDPKFYAGISTTDVNSNERSKHRWNFKVSRDDEVKLEEAKDSIHFMTTSKDGLELGLSSKDKDKEKTDSKSWGPSPAGPSVAPRSRNMNMSRKDEDMDDEDRARYHAALKKKEIKSFESKRKEDLEELVPKATGREAQLEKKKSINSFHKQERDTEIAFKESDLMGGGDSFKDLLAREKLRKERYEQRRNLPQQRDQFDSRVQDFKAREDATIAMLRDLAKANGKI</sequence>
<proteinExistence type="predicted"/>
<feature type="region of interest" description="Disordered" evidence="1">
    <location>
        <begin position="149"/>
        <end position="200"/>
    </location>
</feature>
<feature type="compositionally biased region" description="Basic residues" evidence="1">
    <location>
        <begin position="16"/>
        <end position="30"/>
    </location>
</feature>
<feature type="compositionally biased region" description="Basic and acidic residues" evidence="1">
    <location>
        <begin position="155"/>
        <end position="165"/>
    </location>
</feature>
<evidence type="ECO:0000313" key="3">
    <source>
        <dbReference type="Proteomes" id="UP001211907"/>
    </source>
</evidence>
<dbReference type="AlphaFoldDB" id="A0AAD5T5G2"/>
<gene>
    <name evidence="2" type="ORF">HK100_010149</name>
</gene>
<evidence type="ECO:0000313" key="2">
    <source>
        <dbReference type="EMBL" id="KAJ3126627.1"/>
    </source>
</evidence>
<dbReference type="PANTHER" id="PTHR34117:SF1">
    <property type="entry name" value="STYLE CELL-CYCLE INHIBITOR 1"/>
    <property type="match status" value="1"/>
</dbReference>
<protein>
    <submittedName>
        <fullName evidence="2">Uncharacterized protein</fullName>
    </submittedName>
</protein>